<feature type="domain" description="AMP-binding enzyme C-terminal" evidence="6">
    <location>
        <begin position="374"/>
        <end position="441"/>
    </location>
</feature>
<reference evidence="7 8" key="1">
    <citation type="submission" date="2016-10" db="EMBL/GenBank/DDBJ databases">
        <authorList>
            <person name="de Groot N.N."/>
        </authorList>
    </citation>
    <scope>NUCLEOTIDE SEQUENCE [LARGE SCALE GENOMIC DNA]</scope>
    <source>
        <strain evidence="7 8">CGMCC 1.10228</strain>
    </source>
</reference>
<protein>
    <submittedName>
        <fullName evidence="7">2-succinylbenzoyl-CoA synthetase</fullName>
    </submittedName>
</protein>
<dbReference type="PROSITE" id="PS00455">
    <property type="entry name" value="AMP_BINDING"/>
    <property type="match status" value="1"/>
</dbReference>
<evidence type="ECO:0000256" key="4">
    <source>
        <dbReference type="ARBA" id="ARBA00022840"/>
    </source>
</evidence>
<keyword evidence="8" id="KW-1185">Reference proteome</keyword>
<dbReference type="InterPro" id="IPR010192">
    <property type="entry name" value="MenE"/>
</dbReference>
<organism evidence="7 8">
    <name type="scientific">Vibrio xiamenensis</name>
    <dbReference type="NCBI Taxonomy" id="861298"/>
    <lineage>
        <taxon>Bacteria</taxon>
        <taxon>Pseudomonadati</taxon>
        <taxon>Pseudomonadota</taxon>
        <taxon>Gammaproteobacteria</taxon>
        <taxon>Vibrionales</taxon>
        <taxon>Vibrionaceae</taxon>
        <taxon>Vibrio</taxon>
    </lineage>
</organism>
<evidence type="ECO:0000313" key="7">
    <source>
        <dbReference type="EMBL" id="SDG91220.1"/>
    </source>
</evidence>
<feature type="domain" description="AMP-dependent synthetase/ligase" evidence="5">
    <location>
        <begin position="10"/>
        <end position="325"/>
    </location>
</feature>
<dbReference type="GO" id="GO:0005524">
    <property type="term" value="F:ATP binding"/>
    <property type="evidence" value="ECO:0007669"/>
    <property type="project" value="UniProtKB-KW"/>
</dbReference>
<dbReference type="Pfam" id="PF00501">
    <property type="entry name" value="AMP-binding"/>
    <property type="match status" value="1"/>
</dbReference>
<evidence type="ECO:0000256" key="2">
    <source>
        <dbReference type="ARBA" id="ARBA00022598"/>
    </source>
</evidence>
<dbReference type="Proteomes" id="UP000198854">
    <property type="component" value="Unassembled WGS sequence"/>
</dbReference>
<dbReference type="InterPro" id="IPR045851">
    <property type="entry name" value="AMP-bd_C_sf"/>
</dbReference>
<evidence type="ECO:0000313" key="8">
    <source>
        <dbReference type="Proteomes" id="UP000198854"/>
    </source>
</evidence>
<dbReference type="PANTHER" id="PTHR43767">
    <property type="entry name" value="LONG-CHAIN-FATTY-ACID--COA LIGASE"/>
    <property type="match status" value="1"/>
</dbReference>
<keyword evidence="2" id="KW-0436">Ligase</keyword>
<evidence type="ECO:0000259" key="6">
    <source>
        <dbReference type="Pfam" id="PF13193"/>
    </source>
</evidence>
<dbReference type="InterPro" id="IPR025110">
    <property type="entry name" value="AMP-bd_C"/>
</dbReference>
<dbReference type="Gene3D" id="3.40.50.12780">
    <property type="entry name" value="N-terminal domain of ligase-like"/>
    <property type="match status" value="1"/>
</dbReference>
<dbReference type="NCBIfam" id="NF006539">
    <property type="entry name" value="PRK09029.1"/>
    <property type="match status" value="1"/>
</dbReference>
<accession>A0A1G7Y5G0</accession>
<dbReference type="GO" id="GO:0009234">
    <property type="term" value="P:menaquinone biosynthetic process"/>
    <property type="evidence" value="ECO:0007669"/>
    <property type="project" value="UniProtKB-KW"/>
</dbReference>
<dbReference type="Pfam" id="PF13193">
    <property type="entry name" value="AMP-binding_C"/>
    <property type="match status" value="1"/>
</dbReference>
<dbReference type="PANTHER" id="PTHR43767:SF10">
    <property type="entry name" value="SURFACTIN SYNTHASE SUBUNIT 1"/>
    <property type="match status" value="1"/>
</dbReference>
<evidence type="ECO:0000256" key="1">
    <source>
        <dbReference type="ARBA" id="ARBA00022428"/>
    </source>
</evidence>
<dbReference type="EMBL" id="FNDD01000004">
    <property type="protein sequence ID" value="SDG91220.1"/>
    <property type="molecule type" value="Genomic_DNA"/>
</dbReference>
<keyword evidence="3" id="KW-0547">Nucleotide-binding</keyword>
<sequence length="467" mass="51255">MSLFQQNPIQYWAQQSPFSIALKTARGDYTWAQVAEQVERCALLLAKQGVVEGSVVTLVGKNSLEMLWLMLSCFRLGAISALTMPQPAAALQIKLNTLYRADSRQFVWLDSGIDTTVAPSIQLDQYIETKNGEGATEVSYDAERLATLVFTSGSTGQPKAVAHTHGQHLASAQGLLAQFHFQPSDTWLLSLPMYHVSGLSIVYRWLYAGACLKFASGDLAKDIQGVTHASLVPTQLQRLFDEATPLSLTHVLLGGSHVPVSLANQAKLQGVNTWIGYGMTEAASTVTAKPVNDSSGAGQVLANRRVTLRGEHILIGGATLARGYFYQGKLRSLRGDDGWFESGDLGRWQDDELHIIGRADNLFISGGENIHCEEIEAVLNRHAQIRQAFVVPIKDAQYGARPVAIIDADSLPSPQSLSEFLAPYLVKFKHPDHYFLLQQEFKSTGIKVSRQQLKQWLQATTDFAVMS</sequence>
<keyword evidence="1" id="KW-0474">Menaquinone biosynthesis</keyword>
<dbReference type="NCBIfam" id="TIGR01923">
    <property type="entry name" value="menE"/>
    <property type="match status" value="1"/>
</dbReference>
<proteinExistence type="predicted"/>
<dbReference type="Gene3D" id="3.30.300.30">
    <property type="match status" value="1"/>
</dbReference>
<name>A0A1G7Y5G0_9VIBR</name>
<evidence type="ECO:0000259" key="5">
    <source>
        <dbReference type="Pfam" id="PF00501"/>
    </source>
</evidence>
<dbReference type="GO" id="GO:0008756">
    <property type="term" value="F:o-succinylbenzoate-CoA ligase activity"/>
    <property type="evidence" value="ECO:0007669"/>
    <property type="project" value="InterPro"/>
</dbReference>
<evidence type="ECO:0000256" key="3">
    <source>
        <dbReference type="ARBA" id="ARBA00022741"/>
    </source>
</evidence>
<dbReference type="InterPro" id="IPR020845">
    <property type="entry name" value="AMP-binding_CS"/>
</dbReference>
<keyword evidence="4" id="KW-0067">ATP-binding</keyword>
<gene>
    <name evidence="7" type="ORF">SAMN04488136_104200</name>
</gene>
<dbReference type="AlphaFoldDB" id="A0A1G7Y5G0"/>
<dbReference type="InterPro" id="IPR050237">
    <property type="entry name" value="ATP-dep_AMP-bd_enzyme"/>
</dbReference>
<dbReference type="InterPro" id="IPR000873">
    <property type="entry name" value="AMP-dep_synth/lig_dom"/>
</dbReference>
<dbReference type="InterPro" id="IPR042099">
    <property type="entry name" value="ANL_N_sf"/>
</dbReference>
<dbReference type="SUPFAM" id="SSF56801">
    <property type="entry name" value="Acetyl-CoA synthetase-like"/>
    <property type="match status" value="1"/>
</dbReference>
<dbReference type="CDD" id="cd17630">
    <property type="entry name" value="OSB_MenE-like"/>
    <property type="match status" value="1"/>
</dbReference>
<dbReference type="STRING" id="861298.SAMN04488136_104200"/>